<dbReference type="Pfam" id="PF02730">
    <property type="entry name" value="AFOR_N"/>
    <property type="match status" value="1"/>
</dbReference>
<comment type="cofactor">
    <cofactor evidence="8">
        <name>tungstopterin</name>
        <dbReference type="ChEBI" id="CHEBI:30402"/>
    </cofactor>
</comment>
<proteinExistence type="inferred from homology"/>
<accession>A0A3E2BNZ3</accession>
<keyword evidence="6" id="KW-0408">Iron</keyword>
<keyword evidence="7" id="KW-0411">Iron-sulfur</keyword>
<evidence type="ECO:0000313" key="10">
    <source>
        <dbReference type="EMBL" id="RFT16372.1"/>
    </source>
</evidence>
<gene>
    <name evidence="10" type="ORF">OP8BY_1550</name>
</gene>
<evidence type="ECO:0000256" key="7">
    <source>
        <dbReference type="ARBA" id="ARBA00023014"/>
    </source>
</evidence>
<dbReference type="GO" id="GO:0016625">
    <property type="term" value="F:oxidoreductase activity, acting on the aldehyde or oxo group of donors, iron-sulfur protein as acceptor"/>
    <property type="evidence" value="ECO:0007669"/>
    <property type="project" value="InterPro"/>
</dbReference>
<dbReference type="PANTHER" id="PTHR30038">
    <property type="entry name" value="ALDEHYDE FERREDOXIN OXIDOREDUCTASE"/>
    <property type="match status" value="1"/>
</dbReference>
<reference evidence="10 11" key="1">
    <citation type="submission" date="2018-08" db="EMBL/GenBank/DDBJ databases">
        <title>Genome analysis of the thermophilic bacterium of the candidate phylum Aminicenantes from deep subsurface aquifer revealed its physiology and ecological role.</title>
        <authorList>
            <person name="Kadnikov V.V."/>
            <person name="Mardanov A.V."/>
            <person name="Beletsky A.V."/>
            <person name="Karnachuk O.V."/>
            <person name="Ravin N.V."/>
        </authorList>
    </citation>
    <scope>NUCLEOTIDE SEQUENCE [LARGE SCALE GENOMIC DNA]</scope>
    <source>
        <strain evidence="10">BY38</strain>
    </source>
</reference>
<evidence type="ECO:0000256" key="8">
    <source>
        <dbReference type="ARBA" id="ARBA00049934"/>
    </source>
</evidence>
<evidence type="ECO:0000256" key="6">
    <source>
        <dbReference type="ARBA" id="ARBA00023004"/>
    </source>
</evidence>
<organism evidence="10 11">
    <name type="scientific">Candidatus Saccharicenans subterraneus</name>
    <dbReference type="NCBI Taxonomy" id="2508984"/>
    <lineage>
        <taxon>Bacteria</taxon>
        <taxon>Candidatus Aminicenantota</taxon>
        <taxon>Candidatus Aminicenantia</taxon>
        <taxon>Candidatus Aminicenantales</taxon>
        <taxon>Candidatus Saccharicenantaceae</taxon>
        <taxon>Candidatus Saccharicenans</taxon>
    </lineage>
</organism>
<sequence>MAILGYHGRVLEVDLGTGEIRVVPLQAEDVLLYMGGRGLGTKLLYDRMDPKADPLGPDNVIVIATSPLIGSQAPTAARGHMVYKSPLTGYIGTSNSGGAWAYGFKATGYDALVIRGRASHPVFIDISPEKVEICDARHLWGKNTHETTDILTADSIPGNPYRALVIGLAGENLVRYAAVANEKNRVYGRCGPGAVFGSKNLKAIRVRGKERITIADEARYRAGLDQALYLMKQAPITKRLLRELGTSGLILLINLINMLPHRNFQDVEHDEEKLERVSGEYIAHNYLEKAGSCYLCPIGCQRHTAVKGDGGAVRKGEGPEYETAVMTGPVCDIYDMDAIIRANYLANELGLDTISFGGTVACAMELFECGYLTPEQTGGLELRFGRSDLLEKLVELTAHRQGIGALLAEGAYCLAETCGHTEIAMHVKKLEMPGYDPRASYAQALGYMTSPTGACHLRGGYAVSLAFFGGTREIPRFSLLQSPIAIRNMQNTGILQDSLGICRFTGFAFSIDPWARIVSGVTGQDFSTARLEEIANRIAALERLFNLEAGLNPEEEDLLPARFAEVPIMAEGKPRAITLENQLQMRRDYYRARGWNDDGRLGDEFLRHMRIERRKA</sequence>
<dbReference type="InterPro" id="IPR013984">
    <property type="entry name" value="Ald_Fedxn_OxRdtase_dom2"/>
</dbReference>
<name>A0A3E2BNZ3_9BACT</name>
<dbReference type="InterPro" id="IPR013985">
    <property type="entry name" value="Ald_Fedxn_OxRdtase_dom3"/>
</dbReference>
<keyword evidence="5" id="KW-0560">Oxidoreductase</keyword>
<protein>
    <submittedName>
        <fullName evidence="10">Tungsten-containing aldehyde:ferredoxin oxidoreductase</fullName>
    </submittedName>
</protein>
<dbReference type="Gene3D" id="3.60.9.10">
    <property type="entry name" value="Aldehyde ferredoxin oxidoreductase, N-terminal domain"/>
    <property type="match status" value="1"/>
</dbReference>
<dbReference type="InterPro" id="IPR051919">
    <property type="entry name" value="W-dependent_AOR"/>
</dbReference>
<dbReference type="Proteomes" id="UP000257323">
    <property type="component" value="Unassembled WGS sequence"/>
</dbReference>
<comment type="cofactor">
    <cofactor evidence="1">
        <name>[4Fe-4S] cluster</name>
        <dbReference type="ChEBI" id="CHEBI:49883"/>
    </cofactor>
</comment>
<dbReference type="AlphaFoldDB" id="A0A3E2BNZ3"/>
<evidence type="ECO:0000256" key="3">
    <source>
        <dbReference type="ARBA" id="ARBA00022485"/>
    </source>
</evidence>
<comment type="similarity">
    <text evidence="2">Belongs to the AOR/FOR family.</text>
</comment>
<comment type="caution">
    <text evidence="10">The sequence shown here is derived from an EMBL/GenBank/DDBJ whole genome shotgun (WGS) entry which is preliminary data.</text>
</comment>
<evidence type="ECO:0000256" key="4">
    <source>
        <dbReference type="ARBA" id="ARBA00022723"/>
    </source>
</evidence>
<dbReference type="SUPFAM" id="SSF48310">
    <property type="entry name" value="Aldehyde ferredoxin oxidoreductase, C-terminal domains"/>
    <property type="match status" value="1"/>
</dbReference>
<feature type="domain" description="Aldehyde ferredoxin oxidoreductase N-terminal" evidence="9">
    <location>
        <begin position="6"/>
        <end position="210"/>
    </location>
</feature>
<dbReference type="Pfam" id="PF01314">
    <property type="entry name" value="AFOR_C"/>
    <property type="match status" value="1"/>
</dbReference>
<dbReference type="GO" id="GO:0046872">
    <property type="term" value="F:metal ion binding"/>
    <property type="evidence" value="ECO:0007669"/>
    <property type="project" value="UniProtKB-KW"/>
</dbReference>
<evidence type="ECO:0000256" key="2">
    <source>
        <dbReference type="ARBA" id="ARBA00011032"/>
    </source>
</evidence>
<keyword evidence="4" id="KW-0479">Metal-binding</keyword>
<dbReference type="InterPro" id="IPR036503">
    <property type="entry name" value="Ald_Fedxn_OxRdtase_N_sf"/>
</dbReference>
<evidence type="ECO:0000256" key="5">
    <source>
        <dbReference type="ARBA" id="ARBA00023002"/>
    </source>
</evidence>
<dbReference type="GO" id="GO:0009055">
    <property type="term" value="F:electron transfer activity"/>
    <property type="evidence" value="ECO:0007669"/>
    <property type="project" value="InterPro"/>
</dbReference>
<dbReference type="Gene3D" id="1.10.599.10">
    <property type="entry name" value="Aldehyde Ferredoxin Oxidoreductase Protein, subunit A, domain 3"/>
    <property type="match status" value="1"/>
</dbReference>
<dbReference type="SMART" id="SM00790">
    <property type="entry name" value="AFOR_N"/>
    <property type="match status" value="1"/>
</dbReference>
<evidence type="ECO:0000313" key="11">
    <source>
        <dbReference type="Proteomes" id="UP000257323"/>
    </source>
</evidence>
<dbReference type="PANTHER" id="PTHR30038:SF0">
    <property type="entry name" value="TUNGSTEN-CONTAINING ALDEHYDE FERREDOXIN OXIDOREDUCTASE"/>
    <property type="match status" value="1"/>
</dbReference>
<evidence type="ECO:0000256" key="1">
    <source>
        <dbReference type="ARBA" id="ARBA00001966"/>
    </source>
</evidence>
<dbReference type="GO" id="GO:0051539">
    <property type="term" value="F:4 iron, 4 sulfur cluster binding"/>
    <property type="evidence" value="ECO:0007669"/>
    <property type="project" value="UniProtKB-KW"/>
</dbReference>
<evidence type="ECO:0000259" key="9">
    <source>
        <dbReference type="SMART" id="SM00790"/>
    </source>
</evidence>
<dbReference type="Gene3D" id="1.10.569.10">
    <property type="entry name" value="Aldehyde Ferredoxin Oxidoreductase Protein, subunit A, domain 2"/>
    <property type="match status" value="1"/>
</dbReference>
<dbReference type="EMBL" id="QUAH01000003">
    <property type="protein sequence ID" value="RFT16372.1"/>
    <property type="molecule type" value="Genomic_DNA"/>
</dbReference>
<dbReference type="InterPro" id="IPR013983">
    <property type="entry name" value="Ald_Fedxn_OxRdtase_N"/>
</dbReference>
<dbReference type="InterPro" id="IPR036021">
    <property type="entry name" value="Tungsten_al_ferr_oxy-like_C"/>
</dbReference>
<dbReference type="InterPro" id="IPR001203">
    <property type="entry name" value="OxRdtase_Ald_Fedxn_C"/>
</dbReference>
<keyword evidence="3" id="KW-0004">4Fe-4S</keyword>
<dbReference type="SUPFAM" id="SSF56228">
    <property type="entry name" value="Aldehyde ferredoxin oxidoreductase, N-terminal domain"/>
    <property type="match status" value="1"/>
</dbReference>